<dbReference type="AlphaFoldDB" id="A0A016XG34"/>
<proteinExistence type="predicted"/>
<sequence>MTLGELIPALREISPDPTVRRLIELLEGWRTDGRTADELHQSVERYIGNSWIASDEEHKTVYRLWTAFRDECISGLLGMTINERLFCFDLFDAWDNAGTEEGRAVIRNKIDFG</sequence>
<accession>A0A016XG34</accession>
<protein>
    <submittedName>
        <fullName evidence="1">Uncharacterized protein</fullName>
    </submittedName>
</protein>
<dbReference type="STRING" id="1458275.AZ34_07200"/>
<dbReference type="EMBL" id="JEMG01000001">
    <property type="protein sequence ID" value="EYC50880.1"/>
    <property type="molecule type" value="Genomic_DNA"/>
</dbReference>
<reference evidence="1 2" key="1">
    <citation type="submission" date="2014-02" db="EMBL/GenBank/DDBJ databases">
        <title>Draft Genome of Hylemonella gracilis isolated from the Niagara River.</title>
        <authorList>
            <person name="Pawlowski D.R."/>
            <person name="Koudelka G.B."/>
        </authorList>
    </citation>
    <scope>NUCLEOTIDE SEQUENCE [LARGE SCALE GENOMIC DNA]</scope>
    <source>
        <strain evidence="1 2">Niagara R</strain>
    </source>
</reference>
<organism evidence="1 2">
    <name type="scientific">Hylemonella gracilis str. Niagara R</name>
    <dbReference type="NCBI Taxonomy" id="1458275"/>
    <lineage>
        <taxon>Bacteria</taxon>
        <taxon>Pseudomonadati</taxon>
        <taxon>Pseudomonadota</taxon>
        <taxon>Betaproteobacteria</taxon>
        <taxon>Burkholderiales</taxon>
        <taxon>Comamonadaceae</taxon>
        <taxon>Hylemonella</taxon>
    </lineage>
</organism>
<dbReference type="Proteomes" id="UP000023268">
    <property type="component" value="Unassembled WGS sequence"/>
</dbReference>
<name>A0A016XG34_9BURK</name>
<dbReference type="eggNOG" id="ENOG503307W">
    <property type="taxonomic scope" value="Bacteria"/>
</dbReference>
<comment type="caution">
    <text evidence="1">The sequence shown here is derived from an EMBL/GenBank/DDBJ whole genome shotgun (WGS) entry which is preliminary data.</text>
</comment>
<dbReference type="RefSeq" id="WP_035606405.1">
    <property type="nucleotide sequence ID" value="NZ_JEMG01000001.1"/>
</dbReference>
<gene>
    <name evidence="1" type="ORF">AZ34_07200</name>
</gene>
<evidence type="ECO:0000313" key="1">
    <source>
        <dbReference type="EMBL" id="EYC50880.1"/>
    </source>
</evidence>
<evidence type="ECO:0000313" key="2">
    <source>
        <dbReference type="Proteomes" id="UP000023268"/>
    </source>
</evidence>
<dbReference type="OrthoDB" id="1439039at2"/>